<dbReference type="GO" id="GO:0034388">
    <property type="term" value="C:Pwp2p-containing subcomplex of 90S preribosome"/>
    <property type="evidence" value="ECO:0007669"/>
    <property type="project" value="TreeGrafter"/>
</dbReference>
<dbReference type="OrthoDB" id="1935146at2759"/>
<comment type="subcellular location">
    <subcellularLocation>
        <location evidence="1">Nucleus</location>
        <location evidence="1">Nucleolus</location>
    </subcellularLocation>
</comment>
<feature type="compositionally biased region" description="Acidic residues" evidence="8">
    <location>
        <begin position="126"/>
        <end position="136"/>
    </location>
</feature>
<dbReference type="EMBL" id="RBNI01014900">
    <property type="protein sequence ID" value="RUP18181.1"/>
    <property type="molecule type" value="Genomic_DNA"/>
</dbReference>
<dbReference type="PANTHER" id="PTHR18359">
    <property type="entry name" value="WD-REPEAT PROTEIN-RELATED"/>
    <property type="match status" value="1"/>
</dbReference>
<sequence>MPPSKDRKRTKLDSVDEIRPKDKAELELEALVFGGDDNAQVERIWKRVGHELSADDADDDPEPGDAEGEEEDMEERAAENDGVSNACNALVTIYLHLHAFDGLSQLFFLDFGPTPLANADPNDAQQDQDPDDDGEFSETRSSDEDDDATRERARKKQQKFEKERYGKPAAWRDDDDVTLRVSLMAEKRLRKLRDDEAEDTISGVEYEQRLRRQFEKIHPVPTWCKLPSQTKSRKRPNRGTDSDYSDEEEQRSGPEEDEDATLLRNTLGILRKDQRGRLLPQGEIEMTRLKNANQMGYSQSAVTSLSFHPNAQVLLTSGLDKTLRLFQIDGKLNPKVQSVYLSDMPVHSSAFDPTGTTILATGRRKYFYIYDVQAGHVDKSQGIYGRENKSLEKFSMSPCGRYVAFLGRDGYIVLVSYKTKQWVANLKMNNSVRSVAWAQDGESLWSVGGDAEVYQWDLRNSRQCIKRWADDGGFKPCALAVSGNEEYYAVG</sequence>
<proteinExistence type="inferred from homology"/>
<dbReference type="GO" id="GO:0032040">
    <property type="term" value="C:small-subunit processome"/>
    <property type="evidence" value="ECO:0007669"/>
    <property type="project" value="TreeGrafter"/>
</dbReference>
<evidence type="ECO:0000256" key="2">
    <source>
        <dbReference type="ARBA" id="ARBA00022552"/>
    </source>
</evidence>
<dbReference type="Gene3D" id="2.130.10.10">
    <property type="entry name" value="YVTN repeat-like/Quinoprotein amine dehydrogenase"/>
    <property type="match status" value="1"/>
</dbReference>
<organism evidence="9 10">
    <name type="scientific">Jimgerdemannia flammicorona</name>
    <dbReference type="NCBI Taxonomy" id="994334"/>
    <lineage>
        <taxon>Eukaryota</taxon>
        <taxon>Fungi</taxon>
        <taxon>Fungi incertae sedis</taxon>
        <taxon>Mucoromycota</taxon>
        <taxon>Mucoromycotina</taxon>
        <taxon>Endogonomycetes</taxon>
        <taxon>Endogonales</taxon>
        <taxon>Endogonaceae</taxon>
        <taxon>Jimgerdemannia</taxon>
    </lineage>
</organism>
<keyword evidence="5" id="KW-0539">Nucleus</keyword>
<dbReference type="SUPFAM" id="SSF50978">
    <property type="entry name" value="WD40 repeat-like"/>
    <property type="match status" value="1"/>
</dbReference>
<evidence type="ECO:0000256" key="4">
    <source>
        <dbReference type="ARBA" id="ARBA00022737"/>
    </source>
</evidence>
<dbReference type="InterPro" id="IPR045161">
    <property type="entry name" value="Utp18"/>
</dbReference>
<feature type="region of interest" description="Disordered" evidence="8">
    <location>
        <begin position="224"/>
        <end position="262"/>
    </location>
</feature>
<feature type="compositionally biased region" description="Acidic residues" evidence="8">
    <location>
        <begin position="243"/>
        <end position="260"/>
    </location>
</feature>
<keyword evidence="10" id="KW-1185">Reference proteome</keyword>
<reference evidence="9 10" key="1">
    <citation type="journal article" date="2018" name="New Phytol.">
        <title>Phylogenomics of Endogonaceae and evolution of mycorrhizas within Mucoromycota.</title>
        <authorList>
            <person name="Chang Y."/>
            <person name="Desiro A."/>
            <person name="Na H."/>
            <person name="Sandor L."/>
            <person name="Lipzen A."/>
            <person name="Clum A."/>
            <person name="Barry K."/>
            <person name="Grigoriev I.V."/>
            <person name="Martin F.M."/>
            <person name="Stajich J.E."/>
            <person name="Smith M.E."/>
            <person name="Bonito G."/>
            <person name="Spatafora J.W."/>
        </authorList>
    </citation>
    <scope>NUCLEOTIDE SEQUENCE [LARGE SCALE GENOMIC DNA]</scope>
    <source>
        <strain evidence="9 10">GMNB39</strain>
    </source>
</reference>
<feature type="region of interest" description="Disordered" evidence="8">
    <location>
        <begin position="50"/>
        <end position="81"/>
    </location>
</feature>
<evidence type="ECO:0000256" key="1">
    <source>
        <dbReference type="ARBA" id="ARBA00004604"/>
    </source>
</evidence>
<dbReference type="SMART" id="SM00320">
    <property type="entry name" value="WD40"/>
    <property type="match status" value="3"/>
</dbReference>
<evidence type="ECO:0000256" key="7">
    <source>
        <dbReference type="PROSITE-ProRule" id="PRU00221"/>
    </source>
</evidence>
<feature type="repeat" description="WD" evidence="7">
    <location>
        <begin position="425"/>
        <end position="466"/>
    </location>
</feature>
<dbReference type="AlphaFoldDB" id="A0A433B9Z8"/>
<comment type="similarity">
    <text evidence="6">Belongs to the WD repeat UTP18 family.</text>
</comment>
<accession>A0A433B9Z8</accession>
<evidence type="ECO:0000313" key="9">
    <source>
        <dbReference type="EMBL" id="RUP18181.1"/>
    </source>
</evidence>
<dbReference type="InterPro" id="IPR001680">
    <property type="entry name" value="WD40_rpt"/>
</dbReference>
<dbReference type="Proteomes" id="UP000268093">
    <property type="component" value="Unassembled WGS sequence"/>
</dbReference>
<evidence type="ECO:0000256" key="5">
    <source>
        <dbReference type="ARBA" id="ARBA00023242"/>
    </source>
</evidence>
<name>A0A433B9Z8_9FUNG</name>
<feature type="compositionally biased region" description="Basic and acidic residues" evidence="8">
    <location>
        <begin position="158"/>
        <end position="168"/>
    </location>
</feature>
<dbReference type="InterPro" id="IPR036322">
    <property type="entry name" value="WD40_repeat_dom_sf"/>
</dbReference>
<protein>
    <submittedName>
        <fullName evidence="9">WD40-repeat-containing domain protein</fullName>
    </submittedName>
</protein>
<feature type="compositionally biased region" description="Acidic residues" evidence="8">
    <location>
        <begin position="54"/>
        <end position="74"/>
    </location>
</feature>
<evidence type="ECO:0000256" key="6">
    <source>
        <dbReference type="ARBA" id="ARBA00025767"/>
    </source>
</evidence>
<feature type="region of interest" description="Disordered" evidence="8">
    <location>
        <begin position="117"/>
        <end position="168"/>
    </location>
</feature>
<evidence type="ECO:0000256" key="8">
    <source>
        <dbReference type="SAM" id="MobiDB-lite"/>
    </source>
</evidence>
<keyword evidence="4" id="KW-0677">Repeat</keyword>
<keyword evidence="3 7" id="KW-0853">WD repeat</keyword>
<feature type="repeat" description="WD" evidence="7">
    <location>
        <begin position="295"/>
        <end position="329"/>
    </location>
</feature>
<evidence type="ECO:0000256" key="3">
    <source>
        <dbReference type="ARBA" id="ARBA00022574"/>
    </source>
</evidence>
<dbReference type="PROSITE" id="PS50082">
    <property type="entry name" value="WD_REPEATS_2"/>
    <property type="match status" value="2"/>
</dbReference>
<dbReference type="InterPro" id="IPR015943">
    <property type="entry name" value="WD40/YVTN_repeat-like_dom_sf"/>
</dbReference>
<evidence type="ECO:0000313" key="10">
    <source>
        <dbReference type="Proteomes" id="UP000268093"/>
    </source>
</evidence>
<dbReference type="GO" id="GO:0006364">
    <property type="term" value="P:rRNA processing"/>
    <property type="evidence" value="ECO:0007669"/>
    <property type="project" value="UniProtKB-KW"/>
</dbReference>
<comment type="caution">
    <text evidence="9">The sequence shown here is derived from an EMBL/GenBank/DDBJ whole genome shotgun (WGS) entry which is preliminary data.</text>
</comment>
<gene>
    <name evidence="9" type="ORF">BC936DRAFT_139390</name>
</gene>
<dbReference type="PANTHER" id="PTHR18359:SF0">
    <property type="entry name" value="U3 SMALL NUCLEOLAR RNA-ASSOCIATED PROTEIN 18 HOMOLOG"/>
    <property type="match status" value="1"/>
</dbReference>
<dbReference type="Pfam" id="PF00400">
    <property type="entry name" value="WD40"/>
    <property type="match status" value="1"/>
</dbReference>
<keyword evidence="2" id="KW-0698">rRNA processing</keyword>